<accession>A0A183E972</accession>
<name>A0A183E972_9BILA</name>
<dbReference type="AlphaFoldDB" id="A0A183E972"/>
<sequence length="84" mass="9176">LHRKAMDAGGMKESLHLKDAIAPLDGRLEEGRKKNTGGTVVCLWDMCASLSVSGDDVPTGPLRPKRERPKELQFDFGETLAGLR</sequence>
<reference evidence="1" key="1">
    <citation type="submission" date="2016-06" db="UniProtKB">
        <authorList>
            <consortium name="WormBaseParasite"/>
        </authorList>
    </citation>
    <scope>IDENTIFICATION</scope>
</reference>
<protein>
    <submittedName>
        <fullName evidence="1">DUF1501 domain-containing protein</fullName>
    </submittedName>
</protein>
<dbReference type="WBParaSite" id="GPUH_0001753501-mRNA-1">
    <property type="protein sequence ID" value="GPUH_0001753501-mRNA-1"/>
    <property type="gene ID" value="GPUH_0001753501"/>
</dbReference>
<organism evidence="1">
    <name type="scientific">Gongylonema pulchrum</name>
    <dbReference type="NCBI Taxonomy" id="637853"/>
    <lineage>
        <taxon>Eukaryota</taxon>
        <taxon>Metazoa</taxon>
        <taxon>Ecdysozoa</taxon>
        <taxon>Nematoda</taxon>
        <taxon>Chromadorea</taxon>
        <taxon>Rhabditida</taxon>
        <taxon>Spirurina</taxon>
        <taxon>Spiruromorpha</taxon>
        <taxon>Spiruroidea</taxon>
        <taxon>Gongylonematidae</taxon>
        <taxon>Gongylonema</taxon>
    </lineage>
</organism>
<evidence type="ECO:0000313" key="1">
    <source>
        <dbReference type="WBParaSite" id="GPUH_0001753501-mRNA-1"/>
    </source>
</evidence>
<proteinExistence type="predicted"/>